<dbReference type="GO" id="GO:0045116">
    <property type="term" value="P:protein neddylation"/>
    <property type="evidence" value="ECO:0007669"/>
    <property type="project" value="TreeGrafter"/>
</dbReference>
<sequence>MKLSYNIPLILQGQKSLPLETAIGMWRLLFAERHWPLIDHWCQFLQVCLKWHFCLIPFSDH</sequence>
<protein>
    <recommendedName>
        <fullName evidence="1">Defective in cullin neddylation protein</fullName>
    </recommendedName>
</protein>
<dbReference type="PANTHER" id="PTHR12281">
    <property type="entry name" value="RP42 RELATED"/>
    <property type="match status" value="1"/>
</dbReference>
<dbReference type="Proteomes" id="UP000015105">
    <property type="component" value="Chromosome 5D"/>
</dbReference>
<reference evidence="4" key="2">
    <citation type="journal article" date="2017" name="Nat. Plants">
        <title>The Aegilops tauschii genome reveals multiple impacts of transposons.</title>
        <authorList>
            <person name="Zhao G."/>
            <person name="Zou C."/>
            <person name="Li K."/>
            <person name="Wang K."/>
            <person name="Li T."/>
            <person name="Gao L."/>
            <person name="Zhang X."/>
            <person name="Wang H."/>
            <person name="Yang Z."/>
            <person name="Liu X."/>
            <person name="Jiang W."/>
            <person name="Mao L."/>
            <person name="Kong X."/>
            <person name="Jiao Y."/>
            <person name="Jia J."/>
        </authorList>
    </citation>
    <scope>NUCLEOTIDE SEQUENCE [LARGE SCALE GENOMIC DNA]</scope>
    <source>
        <strain evidence="4">cv. AL8/78</strain>
    </source>
</reference>
<evidence type="ECO:0000313" key="4">
    <source>
        <dbReference type="Proteomes" id="UP000015105"/>
    </source>
</evidence>
<dbReference type="InterPro" id="IPR042460">
    <property type="entry name" value="DCN1-like_PONY"/>
</dbReference>
<dbReference type="AlphaFoldDB" id="A0A453K642"/>
<proteinExistence type="predicted"/>
<dbReference type="EnsemblPlants" id="AET5Gv20301500.1">
    <property type="protein sequence ID" value="AET5Gv20301500.1"/>
    <property type="gene ID" value="AET5Gv20301500"/>
</dbReference>
<dbReference type="PANTHER" id="PTHR12281:SF2">
    <property type="entry name" value="DEFECTIVE IN CULLIN NEDDYLATION PROTEIN"/>
    <property type="match status" value="1"/>
</dbReference>
<dbReference type="GO" id="GO:0032182">
    <property type="term" value="F:ubiquitin-like protein binding"/>
    <property type="evidence" value="ECO:0007669"/>
    <property type="project" value="TreeGrafter"/>
</dbReference>
<reference evidence="3" key="4">
    <citation type="submission" date="2019-03" db="UniProtKB">
        <authorList>
            <consortium name="EnsemblPlants"/>
        </authorList>
    </citation>
    <scope>IDENTIFICATION</scope>
</reference>
<dbReference type="Gene3D" id="1.10.238.200">
    <property type="entry name" value="Cullin, PONY binding domain"/>
    <property type="match status" value="1"/>
</dbReference>
<comment type="function">
    <text evidence="1">Neddylation of cullins play an essential role in the regulation of SCF-type complexes activity.</text>
</comment>
<accession>A0A453K642</accession>
<reference evidence="3" key="5">
    <citation type="journal article" date="2021" name="G3 (Bethesda)">
        <title>Aegilops tauschii genome assembly Aet v5.0 features greater sequence contiguity and improved annotation.</title>
        <authorList>
            <person name="Wang L."/>
            <person name="Zhu T."/>
            <person name="Rodriguez J.C."/>
            <person name="Deal K.R."/>
            <person name="Dubcovsky J."/>
            <person name="McGuire P.E."/>
            <person name="Lux T."/>
            <person name="Spannagl M."/>
            <person name="Mayer K.F.X."/>
            <person name="Baldrich P."/>
            <person name="Meyers B.C."/>
            <person name="Huo N."/>
            <person name="Gu Y.Q."/>
            <person name="Zhou H."/>
            <person name="Devos K.M."/>
            <person name="Bennetzen J.L."/>
            <person name="Unver T."/>
            <person name="Budak H."/>
            <person name="Gulick P.J."/>
            <person name="Galiba G."/>
            <person name="Kalapos B."/>
            <person name="Nelson D.R."/>
            <person name="Li P."/>
            <person name="You F.M."/>
            <person name="Luo M.C."/>
            <person name="Dvorak J."/>
        </authorList>
    </citation>
    <scope>NUCLEOTIDE SEQUENCE [LARGE SCALE GENOMIC DNA]</scope>
    <source>
        <strain evidence="3">cv. AL8/78</strain>
    </source>
</reference>
<keyword evidence="4" id="KW-1185">Reference proteome</keyword>
<dbReference type="PROSITE" id="PS51229">
    <property type="entry name" value="DCUN1"/>
    <property type="match status" value="1"/>
</dbReference>
<dbReference type="InterPro" id="IPR014764">
    <property type="entry name" value="DCN-prot"/>
</dbReference>
<dbReference type="GO" id="GO:0097602">
    <property type="term" value="F:cullin family protein binding"/>
    <property type="evidence" value="ECO:0007669"/>
    <property type="project" value="TreeGrafter"/>
</dbReference>
<evidence type="ECO:0000313" key="3">
    <source>
        <dbReference type="EnsemblPlants" id="AET5Gv20301500.1"/>
    </source>
</evidence>
<dbReference type="InterPro" id="IPR005176">
    <property type="entry name" value="PONY_dom"/>
</dbReference>
<reference evidence="4" key="1">
    <citation type="journal article" date="2014" name="Science">
        <title>Ancient hybridizations among the ancestral genomes of bread wheat.</title>
        <authorList>
            <consortium name="International Wheat Genome Sequencing Consortium,"/>
            <person name="Marcussen T."/>
            <person name="Sandve S.R."/>
            <person name="Heier L."/>
            <person name="Spannagl M."/>
            <person name="Pfeifer M."/>
            <person name="Jakobsen K.S."/>
            <person name="Wulff B.B."/>
            <person name="Steuernagel B."/>
            <person name="Mayer K.F."/>
            <person name="Olsen O.A."/>
        </authorList>
    </citation>
    <scope>NUCLEOTIDE SEQUENCE [LARGE SCALE GENOMIC DNA]</scope>
    <source>
        <strain evidence="4">cv. AL8/78</strain>
    </source>
</reference>
<reference evidence="3" key="3">
    <citation type="journal article" date="2017" name="Nature">
        <title>Genome sequence of the progenitor of the wheat D genome Aegilops tauschii.</title>
        <authorList>
            <person name="Luo M.C."/>
            <person name="Gu Y.Q."/>
            <person name="Puiu D."/>
            <person name="Wang H."/>
            <person name="Twardziok S.O."/>
            <person name="Deal K.R."/>
            <person name="Huo N."/>
            <person name="Zhu T."/>
            <person name="Wang L."/>
            <person name="Wang Y."/>
            <person name="McGuire P.E."/>
            <person name="Liu S."/>
            <person name="Long H."/>
            <person name="Ramasamy R.K."/>
            <person name="Rodriguez J.C."/>
            <person name="Van S.L."/>
            <person name="Yuan L."/>
            <person name="Wang Z."/>
            <person name="Xia Z."/>
            <person name="Xiao L."/>
            <person name="Anderson O.D."/>
            <person name="Ouyang S."/>
            <person name="Liang Y."/>
            <person name="Zimin A.V."/>
            <person name="Pertea G."/>
            <person name="Qi P."/>
            <person name="Bennetzen J.L."/>
            <person name="Dai X."/>
            <person name="Dawson M.W."/>
            <person name="Muller H.G."/>
            <person name="Kugler K."/>
            <person name="Rivarola-Duarte L."/>
            <person name="Spannagl M."/>
            <person name="Mayer K.F.X."/>
            <person name="Lu F.H."/>
            <person name="Bevan M.W."/>
            <person name="Leroy P."/>
            <person name="Li P."/>
            <person name="You F.M."/>
            <person name="Sun Q."/>
            <person name="Liu Z."/>
            <person name="Lyons E."/>
            <person name="Wicker T."/>
            <person name="Salzberg S.L."/>
            <person name="Devos K.M."/>
            <person name="Dvorak J."/>
        </authorList>
    </citation>
    <scope>NUCLEOTIDE SEQUENCE [LARGE SCALE GENOMIC DNA]</scope>
    <source>
        <strain evidence="3">cv. AL8/78</strain>
    </source>
</reference>
<organism evidence="3 4">
    <name type="scientific">Aegilops tauschii subsp. strangulata</name>
    <name type="common">Goatgrass</name>
    <dbReference type="NCBI Taxonomy" id="200361"/>
    <lineage>
        <taxon>Eukaryota</taxon>
        <taxon>Viridiplantae</taxon>
        <taxon>Streptophyta</taxon>
        <taxon>Embryophyta</taxon>
        <taxon>Tracheophyta</taxon>
        <taxon>Spermatophyta</taxon>
        <taxon>Magnoliopsida</taxon>
        <taxon>Liliopsida</taxon>
        <taxon>Poales</taxon>
        <taxon>Poaceae</taxon>
        <taxon>BOP clade</taxon>
        <taxon>Pooideae</taxon>
        <taxon>Triticodae</taxon>
        <taxon>Triticeae</taxon>
        <taxon>Triticinae</taxon>
        <taxon>Aegilops</taxon>
    </lineage>
</organism>
<name>A0A453K642_AEGTS</name>
<dbReference type="Pfam" id="PF03556">
    <property type="entry name" value="Cullin_binding"/>
    <property type="match status" value="1"/>
</dbReference>
<evidence type="ECO:0000256" key="1">
    <source>
        <dbReference type="RuleBase" id="RU410713"/>
    </source>
</evidence>
<evidence type="ECO:0000259" key="2">
    <source>
        <dbReference type="PROSITE" id="PS51229"/>
    </source>
</evidence>
<dbReference type="Gramene" id="AET5Gv20301500.1">
    <property type="protein sequence ID" value="AET5Gv20301500.1"/>
    <property type="gene ID" value="AET5Gv20301500"/>
</dbReference>
<dbReference type="GO" id="GO:0031624">
    <property type="term" value="F:ubiquitin conjugating enzyme binding"/>
    <property type="evidence" value="ECO:0007669"/>
    <property type="project" value="TreeGrafter"/>
</dbReference>
<feature type="domain" description="DCUN1" evidence="2">
    <location>
        <begin position="1"/>
        <end position="61"/>
    </location>
</feature>
<dbReference type="GO" id="GO:0000151">
    <property type="term" value="C:ubiquitin ligase complex"/>
    <property type="evidence" value="ECO:0007669"/>
    <property type="project" value="TreeGrafter"/>
</dbReference>